<name>A0A1L3J5C6_9FLAO</name>
<dbReference type="AlphaFoldDB" id="A0A1L3J5C6"/>
<organism evidence="1 2">
    <name type="scientific">Christiangramia salexigens</name>
    <dbReference type="NCBI Taxonomy" id="1913577"/>
    <lineage>
        <taxon>Bacteria</taxon>
        <taxon>Pseudomonadati</taxon>
        <taxon>Bacteroidota</taxon>
        <taxon>Flavobacteriia</taxon>
        <taxon>Flavobacteriales</taxon>
        <taxon>Flavobacteriaceae</taxon>
        <taxon>Christiangramia</taxon>
    </lineage>
</organism>
<reference evidence="1 2" key="1">
    <citation type="submission" date="2016-11" db="EMBL/GenBank/DDBJ databases">
        <title>Gramella sp. LPB0144 isolated from marine environment.</title>
        <authorList>
            <person name="Kim E."/>
            <person name="Yi H."/>
        </authorList>
    </citation>
    <scope>NUCLEOTIDE SEQUENCE [LARGE SCALE GENOMIC DNA]</scope>
    <source>
        <strain evidence="1 2">LPB0144</strain>
    </source>
</reference>
<dbReference type="KEGG" id="grl:LPB144_07930"/>
<gene>
    <name evidence="1" type="ORF">LPB144_07930</name>
</gene>
<dbReference type="EMBL" id="CP018153">
    <property type="protein sequence ID" value="APG60337.1"/>
    <property type="molecule type" value="Genomic_DNA"/>
</dbReference>
<dbReference type="PROSITE" id="PS51257">
    <property type="entry name" value="PROKAR_LIPOPROTEIN"/>
    <property type="match status" value="1"/>
</dbReference>
<evidence type="ECO:0008006" key="3">
    <source>
        <dbReference type="Google" id="ProtNLM"/>
    </source>
</evidence>
<keyword evidence="2" id="KW-1185">Reference proteome</keyword>
<dbReference type="STRING" id="1913577.LPB144_07930"/>
<protein>
    <recommendedName>
        <fullName evidence="3">NIPSNAP domain-containing protein</fullName>
    </recommendedName>
</protein>
<evidence type="ECO:0000313" key="1">
    <source>
        <dbReference type="EMBL" id="APG60337.1"/>
    </source>
</evidence>
<dbReference type="Proteomes" id="UP000182510">
    <property type="component" value="Chromosome"/>
</dbReference>
<evidence type="ECO:0000313" key="2">
    <source>
        <dbReference type="Proteomes" id="UP000182510"/>
    </source>
</evidence>
<accession>A0A1L3J5C6</accession>
<sequence>MLKLTLKPTDMRLFKSIIIFSILISACEISAQETEPMKYENSEWYQIVHVAYKNGKQGEARKIINDYFKKAASEAGVSTPVMELAMNTGEYDYLYVWKLDDGLETLNWKRSPRSIKWWKAMVNIAGSEEKANEIQENYSNCVASVKTEIARSDKM</sequence>
<proteinExistence type="predicted"/>